<reference evidence="2" key="1">
    <citation type="submission" date="2021-06" db="EMBL/GenBank/DDBJ databases">
        <authorList>
            <person name="Kallberg Y."/>
            <person name="Tangrot J."/>
            <person name="Rosling A."/>
        </authorList>
    </citation>
    <scope>NUCLEOTIDE SEQUENCE</scope>
    <source>
        <strain evidence="2">IA702</strain>
    </source>
</reference>
<comment type="caution">
    <text evidence="2">The sequence shown here is derived from an EMBL/GenBank/DDBJ whole genome shotgun (WGS) entry which is preliminary data.</text>
</comment>
<sequence>MATFKVLRLLAVLVVMFTALAICAPTVNLRHEKRATPVMNVPAPGPGARAIKSTQNVSWWCNLCGSGPVNIQIIKKGDGVVFTTTGQNANSGSKDFFVDPAWATDGSTYSVKVTDPQTGATGTSSQFTVFKTKE</sequence>
<dbReference type="OrthoDB" id="2313472at2759"/>
<feature type="chain" id="PRO_5040124564" evidence="1">
    <location>
        <begin position="24"/>
        <end position="134"/>
    </location>
</feature>
<dbReference type="Proteomes" id="UP000789572">
    <property type="component" value="Unassembled WGS sequence"/>
</dbReference>
<dbReference type="EMBL" id="CAJVPJ010000543">
    <property type="protein sequence ID" value="CAG8535676.1"/>
    <property type="molecule type" value="Genomic_DNA"/>
</dbReference>
<proteinExistence type="predicted"/>
<keyword evidence="3" id="KW-1185">Reference proteome</keyword>
<gene>
    <name evidence="2" type="ORF">POCULU_LOCUS4279</name>
</gene>
<evidence type="ECO:0000313" key="3">
    <source>
        <dbReference type="Proteomes" id="UP000789572"/>
    </source>
</evidence>
<protein>
    <submittedName>
        <fullName evidence="2">1155_t:CDS:1</fullName>
    </submittedName>
</protein>
<dbReference type="AlphaFoldDB" id="A0A9N9AM95"/>
<evidence type="ECO:0000313" key="2">
    <source>
        <dbReference type="EMBL" id="CAG8535676.1"/>
    </source>
</evidence>
<feature type="signal peptide" evidence="1">
    <location>
        <begin position="1"/>
        <end position="23"/>
    </location>
</feature>
<evidence type="ECO:0000256" key="1">
    <source>
        <dbReference type="SAM" id="SignalP"/>
    </source>
</evidence>
<accession>A0A9N9AM95</accession>
<name>A0A9N9AM95_9GLOM</name>
<organism evidence="2 3">
    <name type="scientific">Paraglomus occultum</name>
    <dbReference type="NCBI Taxonomy" id="144539"/>
    <lineage>
        <taxon>Eukaryota</taxon>
        <taxon>Fungi</taxon>
        <taxon>Fungi incertae sedis</taxon>
        <taxon>Mucoromycota</taxon>
        <taxon>Glomeromycotina</taxon>
        <taxon>Glomeromycetes</taxon>
        <taxon>Paraglomerales</taxon>
        <taxon>Paraglomeraceae</taxon>
        <taxon>Paraglomus</taxon>
    </lineage>
</organism>
<keyword evidence="1" id="KW-0732">Signal</keyword>